<evidence type="ECO:0000313" key="2">
    <source>
        <dbReference type="EMBL" id="WOX23610.1"/>
    </source>
</evidence>
<name>A0ABZ0LWB1_9ACTN</name>
<keyword evidence="1" id="KW-0812">Transmembrane</keyword>
<organism evidence="2 3">
    <name type="scientific">Streptomyces solicathayae</name>
    <dbReference type="NCBI Taxonomy" id="3081768"/>
    <lineage>
        <taxon>Bacteria</taxon>
        <taxon>Bacillati</taxon>
        <taxon>Actinomycetota</taxon>
        <taxon>Actinomycetes</taxon>
        <taxon>Kitasatosporales</taxon>
        <taxon>Streptomycetaceae</taxon>
        <taxon>Streptomyces</taxon>
    </lineage>
</organism>
<protein>
    <submittedName>
        <fullName evidence="2">Uncharacterized protein</fullName>
    </submittedName>
</protein>
<accession>A0ABZ0LWB1</accession>
<gene>
    <name evidence="2" type="ORF">R2D22_20380</name>
</gene>
<keyword evidence="3" id="KW-1185">Reference proteome</keyword>
<feature type="transmembrane region" description="Helical" evidence="1">
    <location>
        <begin position="27"/>
        <end position="48"/>
    </location>
</feature>
<dbReference type="Proteomes" id="UP001301731">
    <property type="component" value="Chromosome"/>
</dbReference>
<sequence>MRWNLILATTDEAYAPLAATGSHVERLWLLGGLALAAGAIGVVARAAARAHRDR</sequence>
<evidence type="ECO:0000256" key="1">
    <source>
        <dbReference type="SAM" id="Phobius"/>
    </source>
</evidence>
<evidence type="ECO:0000313" key="3">
    <source>
        <dbReference type="Proteomes" id="UP001301731"/>
    </source>
</evidence>
<reference evidence="2 3" key="1">
    <citation type="submission" date="2023-10" db="EMBL/GenBank/DDBJ databases">
        <title>The genome sequence of Streptomyces sp. HUAS YS2.</title>
        <authorList>
            <person name="Mo P."/>
        </authorList>
    </citation>
    <scope>NUCLEOTIDE SEQUENCE [LARGE SCALE GENOMIC DNA]</scope>
    <source>
        <strain evidence="2 3">HUAS YS2</strain>
    </source>
</reference>
<dbReference type="RefSeq" id="WP_318105585.1">
    <property type="nucleotide sequence ID" value="NZ_CP137573.1"/>
</dbReference>
<keyword evidence="1" id="KW-0472">Membrane</keyword>
<dbReference type="EMBL" id="CP137573">
    <property type="protein sequence ID" value="WOX23610.1"/>
    <property type="molecule type" value="Genomic_DNA"/>
</dbReference>
<proteinExistence type="predicted"/>
<keyword evidence="1" id="KW-1133">Transmembrane helix</keyword>